<accession>A0A3P8GXJ7</accession>
<evidence type="ECO:0000259" key="13">
    <source>
        <dbReference type="PROSITE" id="PS50812"/>
    </source>
</evidence>
<evidence type="ECO:0008006" key="18">
    <source>
        <dbReference type="Google" id="ProtNLM"/>
    </source>
</evidence>
<feature type="region of interest" description="Disordered" evidence="11">
    <location>
        <begin position="638"/>
        <end position="680"/>
    </location>
</feature>
<gene>
    <name evidence="16" type="ORF">ECPE_LOCUS8308</name>
</gene>
<dbReference type="EMBL" id="UZAN01045796">
    <property type="protein sequence ID" value="VDP83210.1"/>
    <property type="molecule type" value="Genomic_DNA"/>
</dbReference>
<dbReference type="InterPro" id="IPR013083">
    <property type="entry name" value="Znf_RING/FYVE/PHD"/>
</dbReference>
<dbReference type="SMART" id="SM00317">
    <property type="entry name" value="SET"/>
    <property type="match status" value="1"/>
</dbReference>
<evidence type="ECO:0000256" key="6">
    <source>
        <dbReference type="ARBA" id="ARBA00022691"/>
    </source>
</evidence>
<keyword evidence="9" id="KW-0862">Zinc</keyword>
<dbReference type="GO" id="GO:0005694">
    <property type="term" value="C:chromosome"/>
    <property type="evidence" value="ECO:0007669"/>
    <property type="project" value="UniProtKB-SubCell"/>
</dbReference>
<dbReference type="Gene3D" id="2.170.270.10">
    <property type="entry name" value="SET domain"/>
    <property type="match status" value="1"/>
</dbReference>
<evidence type="ECO:0000313" key="16">
    <source>
        <dbReference type="EMBL" id="VDP83210.1"/>
    </source>
</evidence>
<keyword evidence="3" id="KW-0158">Chromosome</keyword>
<evidence type="ECO:0000256" key="10">
    <source>
        <dbReference type="ARBA" id="ARBA00023242"/>
    </source>
</evidence>
<dbReference type="SMART" id="SM00570">
    <property type="entry name" value="AWS"/>
    <property type="match status" value="1"/>
</dbReference>
<dbReference type="SMART" id="SM00249">
    <property type="entry name" value="PHD"/>
    <property type="match status" value="1"/>
</dbReference>
<dbReference type="InterPro" id="IPR001965">
    <property type="entry name" value="Znf_PHD"/>
</dbReference>
<evidence type="ECO:0000256" key="2">
    <source>
        <dbReference type="ARBA" id="ARBA00004286"/>
    </source>
</evidence>
<dbReference type="InterPro" id="IPR006560">
    <property type="entry name" value="AWS_dom"/>
</dbReference>
<keyword evidence="4" id="KW-0489">Methyltransferase</keyword>
<feature type="domain" description="PWWP" evidence="13">
    <location>
        <begin position="507"/>
        <end position="592"/>
    </location>
</feature>
<keyword evidence="7" id="KW-0479">Metal-binding</keyword>
<keyword evidence="8" id="KW-0863">Zinc-finger</keyword>
<name>A0A3P8GXJ7_9TREM</name>
<dbReference type="GO" id="GO:0140938">
    <property type="term" value="F:histone H3 methyltransferase activity"/>
    <property type="evidence" value="ECO:0007669"/>
    <property type="project" value="UniProtKB-ARBA"/>
</dbReference>
<feature type="region of interest" description="Disordered" evidence="11">
    <location>
        <begin position="591"/>
        <end position="613"/>
    </location>
</feature>
<feature type="compositionally biased region" description="Basic residues" evidence="11">
    <location>
        <begin position="670"/>
        <end position="679"/>
    </location>
</feature>
<feature type="domain" description="Post-SET" evidence="14">
    <location>
        <begin position="927"/>
        <end position="943"/>
    </location>
</feature>
<dbReference type="Proteomes" id="UP000272942">
    <property type="component" value="Unassembled WGS sequence"/>
</dbReference>
<evidence type="ECO:0000256" key="4">
    <source>
        <dbReference type="ARBA" id="ARBA00022603"/>
    </source>
</evidence>
<dbReference type="GO" id="GO:0005634">
    <property type="term" value="C:nucleus"/>
    <property type="evidence" value="ECO:0007669"/>
    <property type="project" value="UniProtKB-SubCell"/>
</dbReference>
<evidence type="ECO:0000256" key="11">
    <source>
        <dbReference type="SAM" id="MobiDB-lite"/>
    </source>
</evidence>
<proteinExistence type="predicted"/>
<evidence type="ECO:0000259" key="14">
    <source>
        <dbReference type="PROSITE" id="PS50868"/>
    </source>
</evidence>
<keyword evidence="17" id="KW-1185">Reference proteome</keyword>
<dbReference type="InterPro" id="IPR046341">
    <property type="entry name" value="SET_dom_sf"/>
</dbReference>
<dbReference type="InterPro" id="IPR003616">
    <property type="entry name" value="Post-SET_dom"/>
</dbReference>
<dbReference type="Pfam" id="PF17907">
    <property type="entry name" value="AWS"/>
    <property type="match status" value="1"/>
</dbReference>
<dbReference type="PANTHER" id="PTHR22884">
    <property type="entry name" value="SET DOMAIN PROTEINS"/>
    <property type="match status" value="1"/>
</dbReference>
<keyword evidence="6" id="KW-0949">S-adenosyl-L-methionine</keyword>
<keyword evidence="10" id="KW-0539">Nucleus</keyword>
<evidence type="ECO:0000256" key="3">
    <source>
        <dbReference type="ARBA" id="ARBA00022454"/>
    </source>
</evidence>
<dbReference type="InterPro" id="IPR001214">
    <property type="entry name" value="SET_dom"/>
</dbReference>
<dbReference type="GO" id="GO:0008270">
    <property type="term" value="F:zinc ion binding"/>
    <property type="evidence" value="ECO:0007669"/>
    <property type="project" value="UniProtKB-KW"/>
</dbReference>
<comment type="subcellular location">
    <subcellularLocation>
        <location evidence="2">Chromosome</location>
    </subcellularLocation>
    <subcellularLocation>
        <location evidence="1">Nucleus</location>
    </subcellularLocation>
</comment>
<dbReference type="SUPFAM" id="SSF82199">
    <property type="entry name" value="SET domain"/>
    <property type="match status" value="1"/>
</dbReference>
<evidence type="ECO:0000259" key="15">
    <source>
        <dbReference type="PROSITE" id="PS51215"/>
    </source>
</evidence>
<dbReference type="SMART" id="SM00508">
    <property type="entry name" value="PostSET"/>
    <property type="match status" value="1"/>
</dbReference>
<sequence length="1106" mass="121929">MRQFMIRPNLQGAWHQARDSAEAALLTKPDANGRLALFPWANDAAFRQISGVLSHNVQRKKELGGYQASTEKLDASISRLSSSDLACFSTFNLSVEAADNHQCTKKTNGVRLRDLATSFEFENLQFVHISRRGIFVCSSCGLPGEHNSNGVCAPPIDSNAVAANGGACGGLSVSTTDGLSNRYPDIRPCAGGCGNYVHPGCAKSIKLPPLHKSKLVLHTGDGAHPEGDAHLELPSASSSTIEHANGLSLFQVGFSCDLCLQHLRRCFICGSTQPCPQIFPGALSSFETLPNTSGSRSVTSVSDVSPTDHDNTQRSAEPIHNAIANTAVCQNDIVKQGSAQQDQMIRCSVKSCSRWYHPSCLRKPPFSTVVRDRRAGSFWCPAHACLACAVETPGTLPRPTPTFIRCLLCPAAYHPGDWCLPAGSKQVRFFMHYCFFPPTQIPDKFMCEDCSGGRFPRFGEIVWSRLPPNLNTYQPHVAKSDVSKVDIDSSDDEAATLRNEYASLTAGMYWWPGEIVHPRHLSESNIAVETQPGSFAYKAVDKISQQVSNPTEHPLGLFPVRLFGLTTHSKGDDLIPIVVWSTRARLFPYEEGDDKRSADSSMNSTGDEEDELMGNHEQRCNSYQDDGEDEDPLLQLSKVGDKDQTNPDKDETGLQHSPFPNLRPRPARVQSKKSVRRKFSQNASIDPTLLAQRKLVYSSAVKQAADGWSKRREKFNQLLGRTRRPDYYKPIKVNWPLGSVRVYRLTDPSEAPRCECQPNSDTEPCGPSSNCINRELHYECLPSVCPNGNACQNQRFTKRLYPAQRPFWTGEERGWGLKTLVPIRSGDFVNEYIGDLIDEEEANRRLRFAHENNVTNYYMMKLDSQRIIDAGPKGNLSRFMNHSCNPNLNTQKWTVNGDNRIGLFAVRDIAAGEELTFDYNFVALGQERLNCRCGAPNCTGFLGASSSSISQSISNGCHTSHKGAEDLRLQKPAHGTGVKCASSAETAPDDKAVHKGHREYHCFSAVEHRSCLNEESGPTKVVPMEFRHKDLTANSPDPSVVNEDSSDAVKRRCTLKTVGVKHSDALGSEMAHVDPRGKDMIIFCSKSDCDKAYHLGCLDIDSPPSG</sequence>
<protein>
    <recommendedName>
        <fullName evidence="18">Histone-lysine N-methyltransferase</fullName>
    </recommendedName>
</protein>
<feature type="compositionally biased region" description="Low complexity" evidence="11">
    <location>
        <begin position="294"/>
        <end position="305"/>
    </location>
</feature>
<feature type="region of interest" description="Disordered" evidence="11">
    <location>
        <begin position="294"/>
        <end position="317"/>
    </location>
</feature>
<dbReference type="AlphaFoldDB" id="A0A3P8GXJ7"/>
<dbReference type="InterPro" id="IPR055198">
    <property type="entry name" value="NSD_PHD"/>
</dbReference>
<evidence type="ECO:0000256" key="1">
    <source>
        <dbReference type="ARBA" id="ARBA00004123"/>
    </source>
</evidence>
<dbReference type="Pfam" id="PF22908">
    <property type="entry name" value="PHD_NSD"/>
    <property type="match status" value="1"/>
</dbReference>
<dbReference type="PROSITE" id="PS51215">
    <property type="entry name" value="AWS"/>
    <property type="match status" value="1"/>
</dbReference>
<evidence type="ECO:0000256" key="8">
    <source>
        <dbReference type="ARBA" id="ARBA00022771"/>
    </source>
</evidence>
<dbReference type="Gene3D" id="3.30.40.10">
    <property type="entry name" value="Zinc/RING finger domain, C3HC4 (zinc finger)"/>
    <property type="match status" value="1"/>
</dbReference>
<feature type="domain" description="SET" evidence="12">
    <location>
        <begin position="798"/>
        <end position="920"/>
    </location>
</feature>
<dbReference type="OrthoDB" id="422362at2759"/>
<dbReference type="CDD" id="cd19173">
    <property type="entry name" value="SET_NSD"/>
    <property type="match status" value="1"/>
</dbReference>
<dbReference type="CDD" id="cd15566">
    <property type="entry name" value="PHD3_NSD"/>
    <property type="match status" value="1"/>
</dbReference>
<dbReference type="SUPFAM" id="SSF57903">
    <property type="entry name" value="FYVE/PHD zinc finger"/>
    <property type="match status" value="1"/>
</dbReference>
<evidence type="ECO:0000313" key="17">
    <source>
        <dbReference type="Proteomes" id="UP000272942"/>
    </source>
</evidence>
<dbReference type="GO" id="GO:0032259">
    <property type="term" value="P:methylation"/>
    <property type="evidence" value="ECO:0007669"/>
    <property type="project" value="UniProtKB-KW"/>
</dbReference>
<reference evidence="16 17" key="1">
    <citation type="submission" date="2018-11" db="EMBL/GenBank/DDBJ databases">
        <authorList>
            <consortium name="Pathogen Informatics"/>
        </authorList>
    </citation>
    <scope>NUCLEOTIDE SEQUENCE [LARGE SCALE GENOMIC DNA]</scope>
    <source>
        <strain evidence="16 17">Egypt</strain>
    </source>
</reference>
<dbReference type="InterPro" id="IPR000313">
    <property type="entry name" value="PWWP_dom"/>
</dbReference>
<feature type="compositionally biased region" description="Basic and acidic residues" evidence="11">
    <location>
        <begin position="639"/>
        <end position="653"/>
    </location>
</feature>
<evidence type="ECO:0000256" key="7">
    <source>
        <dbReference type="ARBA" id="ARBA00022723"/>
    </source>
</evidence>
<dbReference type="PROSITE" id="PS50280">
    <property type="entry name" value="SET"/>
    <property type="match status" value="1"/>
</dbReference>
<evidence type="ECO:0000256" key="5">
    <source>
        <dbReference type="ARBA" id="ARBA00022679"/>
    </source>
</evidence>
<keyword evidence="5" id="KW-0808">Transferase</keyword>
<dbReference type="InterPro" id="IPR011011">
    <property type="entry name" value="Znf_FYVE_PHD"/>
</dbReference>
<organism evidence="16 17">
    <name type="scientific">Echinostoma caproni</name>
    <dbReference type="NCBI Taxonomy" id="27848"/>
    <lineage>
        <taxon>Eukaryota</taxon>
        <taxon>Metazoa</taxon>
        <taxon>Spiralia</taxon>
        <taxon>Lophotrochozoa</taxon>
        <taxon>Platyhelminthes</taxon>
        <taxon>Trematoda</taxon>
        <taxon>Digenea</taxon>
        <taxon>Plagiorchiida</taxon>
        <taxon>Echinostomata</taxon>
        <taxon>Echinostomatoidea</taxon>
        <taxon>Echinostomatidae</taxon>
        <taxon>Echinostoma</taxon>
    </lineage>
</organism>
<dbReference type="InterPro" id="IPR050777">
    <property type="entry name" value="SET2_Histone-Lys_MeTrsfase"/>
</dbReference>
<dbReference type="PROSITE" id="PS50868">
    <property type="entry name" value="POST_SET"/>
    <property type="match status" value="1"/>
</dbReference>
<feature type="domain" description="AWS" evidence="15">
    <location>
        <begin position="749"/>
        <end position="800"/>
    </location>
</feature>
<evidence type="ECO:0000256" key="9">
    <source>
        <dbReference type="ARBA" id="ARBA00022833"/>
    </source>
</evidence>
<evidence type="ECO:0000259" key="12">
    <source>
        <dbReference type="PROSITE" id="PS50280"/>
    </source>
</evidence>
<dbReference type="PROSITE" id="PS50812">
    <property type="entry name" value="PWWP"/>
    <property type="match status" value="1"/>
</dbReference>
<dbReference type="Pfam" id="PF00856">
    <property type="entry name" value="SET"/>
    <property type="match status" value="1"/>
</dbReference>
<dbReference type="GO" id="GO:0016279">
    <property type="term" value="F:protein-lysine N-methyltransferase activity"/>
    <property type="evidence" value="ECO:0007669"/>
    <property type="project" value="UniProtKB-ARBA"/>
</dbReference>